<sequence>MIPKLSAWSLIRNATGADSAPRRSFVLAVLEIYQRYGVYIGGQLAYADLVQQWPAAGFRRNDLETALDDAVAAGLLSFDDRDGEPALVLLSTHWPEDSQRPLVQRLRQRAADHTLLLQRAHRRESSSPWNGDNRRAQGAAAIA</sequence>
<evidence type="ECO:0000313" key="3">
    <source>
        <dbReference type="Proteomes" id="UP000199758"/>
    </source>
</evidence>
<reference evidence="2 3" key="1">
    <citation type="submission" date="2016-11" db="EMBL/GenBank/DDBJ databases">
        <authorList>
            <person name="Jaros S."/>
            <person name="Januszkiewicz K."/>
            <person name="Wedrychowicz H."/>
        </authorList>
    </citation>
    <scope>NUCLEOTIDE SEQUENCE [LARGE SCALE GENOMIC DNA]</scope>
    <source>
        <strain evidence="2 3">CGMCC 1.7049</strain>
    </source>
</reference>
<name>A0A1M5JT35_9GAMM</name>
<evidence type="ECO:0000256" key="1">
    <source>
        <dbReference type="SAM" id="MobiDB-lite"/>
    </source>
</evidence>
<dbReference type="EMBL" id="FQWZ01000001">
    <property type="protein sequence ID" value="SHG43706.1"/>
    <property type="molecule type" value="Genomic_DNA"/>
</dbReference>
<protein>
    <submittedName>
        <fullName evidence="2">Uncharacterized protein</fullName>
    </submittedName>
</protein>
<dbReference type="RefSeq" id="WP_072892801.1">
    <property type="nucleotide sequence ID" value="NZ_FQWZ01000001.1"/>
</dbReference>
<organism evidence="2 3">
    <name type="scientific">Hydrocarboniphaga daqingensis</name>
    <dbReference type="NCBI Taxonomy" id="490188"/>
    <lineage>
        <taxon>Bacteria</taxon>
        <taxon>Pseudomonadati</taxon>
        <taxon>Pseudomonadota</taxon>
        <taxon>Gammaproteobacteria</taxon>
        <taxon>Nevskiales</taxon>
        <taxon>Nevskiaceae</taxon>
        <taxon>Hydrocarboniphaga</taxon>
    </lineage>
</organism>
<feature type="region of interest" description="Disordered" evidence="1">
    <location>
        <begin position="120"/>
        <end position="143"/>
    </location>
</feature>
<gene>
    <name evidence="2" type="ORF">SAMN04488068_0189</name>
</gene>
<accession>A0A1M5JT35</accession>
<dbReference type="OrthoDB" id="9883864at2"/>
<keyword evidence="3" id="KW-1185">Reference proteome</keyword>
<proteinExistence type="predicted"/>
<evidence type="ECO:0000313" key="2">
    <source>
        <dbReference type="EMBL" id="SHG43706.1"/>
    </source>
</evidence>
<dbReference type="Proteomes" id="UP000199758">
    <property type="component" value="Unassembled WGS sequence"/>
</dbReference>
<dbReference type="AlphaFoldDB" id="A0A1M5JT35"/>